<sequence length="331" mass="36561">MASLLRFRRSTESWSAGTVQDRLYRPLNSKLGATASTPWFAPPPGYEARRFEMDNGDIALFAWNDHGAYWMGNTETPEALWRTEKYAFSEVPDPISDWVERELLAQLHEETPWLESYPHLSWFFLPVFLSKDGRETSRAFFTDHAAGFPIDDPEPALEFYESFLETGVLDEYRHLMAGKLGTSEALNLIRMTAAMGEFNAAYLLDAAGYDLVPEAPVSTGHSLDFRVEGEDGSHLAEVTHPAPPHRRSVSSAVEAVRQTAATKVDGQLDAHGGGVLLMVDCSSFTNEEWQAVSSAKPAVGHRPAVVYRLRPDGTTAGYADGHVPLDLGTLA</sequence>
<organism evidence="1 2">
    <name type="scientific">Halodesulfurarchaeum formicicum</name>
    <dbReference type="NCBI Taxonomy" id="1873524"/>
    <lineage>
        <taxon>Archaea</taxon>
        <taxon>Methanobacteriati</taxon>
        <taxon>Methanobacteriota</taxon>
        <taxon>Stenosarchaea group</taxon>
        <taxon>Halobacteria</taxon>
        <taxon>Halobacteriales</taxon>
        <taxon>Halobacteriaceae</taxon>
        <taxon>Halodesulfurarchaeum</taxon>
    </lineage>
</organism>
<gene>
    <name evidence="1" type="ORF">HTSR_0713</name>
</gene>
<proteinExistence type="predicted"/>
<protein>
    <submittedName>
        <fullName evidence="1">Uncharacterized protein</fullName>
    </submittedName>
</protein>
<dbReference type="AlphaFoldDB" id="A0A1D8S3H3"/>
<dbReference type="Pfam" id="PF19096">
    <property type="entry name" value="DUF5784"/>
    <property type="match status" value="1"/>
</dbReference>
<evidence type="ECO:0000313" key="2">
    <source>
        <dbReference type="Proteomes" id="UP000185608"/>
    </source>
</evidence>
<dbReference type="GeneID" id="29828724"/>
<reference evidence="1 2" key="1">
    <citation type="submission" date="2016-06" db="EMBL/GenBank/DDBJ databases">
        <title>Discovery of anaerobic lithoheterotrophic haloarchaeon capable of sulfur respiration by hydrogen and formate.</title>
        <authorList>
            <person name="Sorokin D.Y."/>
            <person name="Kublanov I.V."/>
            <person name="Roman P."/>
            <person name="Sinninghe Damste J.S."/>
            <person name="Golyshin P.N."/>
            <person name="Rojo D."/>
            <person name="Ciordia S."/>
            <person name="Mena Md.C."/>
            <person name="Ferrer M."/>
            <person name="Smedile F."/>
            <person name="Messina E."/>
            <person name="La Cono V."/>
            <person name="Yakimov M.M."/>
        </authorList>
    </citation>
    <scope>NUCLEOTIDE SEQUENCE [LARGE SCALE GENOMIC DNA]</scope>
    <source>
        <strain evidence="1 2">HTSR1</strain>
    </source>
</reference>
<dbReference type="PATRIC" id="fig|1855411.3.peg.713"/>
<accession>A0A1D8S3H3</accession>
<evidence type="ECO:0000313" key="1">
    <source>
        <dbReference type="EMBL" id="AOW79904.1"/>
    </source>
</evidence>
<name>A0A1D8S3H3_9EURY</name>
<dbReference type="STRING" id="1873524.HSR6_0739"/>
<dbReference type="EMBL" id="CP016070">
    <property type="protein sequence ID" value="AOW79904.1"/>
    <property type="molecule type" value="Genomic_DNA"/>
</dbReference>
<dbReference type="RefSeq" id="WP_070364640.1">
    <property type="nucleotide sequence ID" value="NZ_CP016070.1"/>
</dbReference>
<dbReference type="KEGG" id="halh:HTSR_0713"/>
<dbReference type="InterPro" id="IPR043953">
    <property type="entry name" value="DUF5784"/>
</dbReference>
<dbReference type="Proteomes" id="UP000185608">
    <property type="component" value="Chromosome"/>
</dbReference>